<sequence>MEEQIKVCVAWSIIVVRALIVAWSIIVVRALIVLLLSRVCIMGSTVMLQLLLLCFPLCSAYAYENVALRGTATQSTRLLGNTNVLGIAINAIDGNRNSQMMAGSCTHTAQQADPWWRVDLLESYIIDHINIVNRGDCCAERINGAQIHIGDSADWSANPQAGTIDQLAAGDTYSRYYQRDVKGRYVTILIAGADKILSLCEVEVYGYRAPTGENLALGGAATQSSLYATGFAYNAIDGNRNNDWNQASCTHTQADLHPWWRLDLRTMHKVFSVKIVNRDSFQERLNGAEIRIGDSLENNGNNNPRCGAITNAVGTDIFEFDCKGMEGLYVNVVIPGRIEFLTLCEVEVYGSKLD</sequence>
<evidence type="ECO:0000256" key="2">
    <source>
        <dbReference type="ARBA" id="ARBA00004613"/>
    </source>
</evidence>
<keyword evidence="10" id="KW-0812">Transmembrane</keyword>
<dbReference type="SUPFAM" id="SSF49785">
    <property type="entry name" value="Galactose-binding domain-like"/>
    <property type="match status" value="2"/>
</dbReference>
<evidence type="ECO:0000256" key="1">
    <source>
        <dbReference type="ARBA" id="ARBA00002219"/>
    </source>
</evidence>
<evidence type="ECO:0000256" key="10">
    <source>
        <dbReference type="SAM" id="Phobius"/>
    </source>
</evidence>
<dbReference type="Proteomes" id="UP000822369">
    <property type="component" value="Chromosome 3"/>
</dbReference>
<dbReference type="PANTHER" id="PTHR45713:SF8">
    <property type="entry name" value="SI:CH211-215K15.4"/>
    <property type="match status" value="1"/>
</dbReference>
<comment type="subcellular location">
    <subcellularLocation>
        <location evidence="2">Secreted</location>
    </subcellularLocation>
</comment>
<comment type="caution">
    <text evidence="12">The sequence shown here is derived from an EMBL/GenBank/DDBJ whole genome shotgun (WGS) entry which is preliminary data.</text>
</comment>
<evidence type="ECO:0000256" key="7">
    <source>
        <dbReference type="ARBA" id="ARBA00022734"/>
    </source>
</evidence>
<dbReference type="InterPro" id="IPR006585">
    <property type="entry name" value="FTP1"/>
</dbReference>
<dbReference type="OMA" id="DSIMSPW"/>
<evidence type="ECO:0000313" key="12">
    <source>
        <dbReference type="EMBL" id="KAF7226638.1"/>
    </source>
</evidence>
<keyword evidence="10" id="KW-1133">Transmembrane helix</keyword>
<feature type="domain" description="Fucolectin tachylectin-4 pentraxin-1" evidence="11">
    <location>
        <begin position="212"/>
        <end position="354"/>
    </location>
</feature>
<name>A0A9D2YVI3_NOTFU</name>
<keyword evidence="10" id="KW-0472">Membrane</keyword>
<protein>
    <submittedName>
        <fullName evidence="12">LOC107379206-like protein</fullName>
    </submittedName>
</protein>
<comment type="similarity">
    <text evidence="3">Belongs to the fucolectin family.</text>
</comment>
<dbReference type="GO" id="GO:0042806">
    <property type="term" value="F:fucose binding"/>
    <property type="evidence" value="ECO:0007669"/>
    <property type="project" value="UniProtKB-ARBA"/>
</dbReference>
<feature type="transmembrane region" description="Helical" evidence="10">
    <location>
        <begin position="41"/>
        <end position="63"/>
    </location>
</feature>
<keyword evidence="5" id="KW-0964">Secreted</keyword>
<dbReference type="GO" id="GO:0005576">
    <property type="term" value="C:extracellular region"/>
    <property type="evidence" value="ECO:0007669"/>
    <property type="project" value="UniProtKB-SubCell"/>
</dbReference>
<dbReference type="EMBL" id="JAAVVJ010000003">
    <property type="protein sequence ID" value="KAF7226638.1"/>
    <property type="molecule type" value="Genomic_DNA"/>
</dbReference>
<keyword evidence="7" id="KW-0430">Lectin</keyword>
<accession>A0A9D2YVI3</accession>
<keyword evidence="9" id="KW-1015">Disulfide bond</keyword>
<feature type="transmembrane region" description="Helical" evidence="10">
    <location>
        <begin position="7"/>
        <end position="35"/>
    </location>
</feature>
<evidence type="ECO:0000256" key="3">
    <source>
        <dbReference type="ARBA" id="ARBA00010147"/>
    </source>
</evidence>
<dbReference type="Pfam" id="PF22633">
    <property type="entry name" value="F5_F8_type_C_2"/>
    <property type="match status" value="2"/>
</dbReference>
<keyword evidence="8" id="KW-0106">Calcium</keyword>
<gene>
    <name evidence="12" type="ORF">G4P62_005481</name>
</gene>
<dbReference type="OrthoDB" id="547680at2759"/>
<organism evidence="12 13">
    <name type="scientific">Nothobranchius furzeri</name>
    <name type="common">Turquoise killifish</name>
    <dbReference type="NCBI Taxonomy" id="105023"/>
    <lineage>
        <taxon>Eukaryota</taxon>
        <taxon>Metazoa</taxon>
        <taxon>Chordata</taxon>
        <taxon>Craniata</taxon>
        <taxon>Vertebrata</taxon>
        <taxon>Euteleostomi</taxon>
        <taxon>Actinopterygii</taxon>
        <taxon>Neopterygii</taxon>
        <taxon>Teleostei</taxon>
        <taxon>Neoteleostei</taxon>
        <taxon>Acanthomorphata</taxon>
        <taxon>Ovalentaria</taxon>
        <taxon>Atherinomorphae</taxon>
        <taxon>Cyprinodontiformes</taxon>
        <taxon>Nothobranchiidae</taxon>
        <taxon>Nothobranchius</taxon>
    </lineage>
</organism>
<dbReference type="SMART" id="SM00607">
    <property type="entry name" value="FTP"/>
    <property type="match status" value="2"/>
</dbReference>
<comment type="function">
    <text evidence="1">Acts as a defensive agent. Recognizes blood group fucosylated oligosaccharides including A, B, H and Lewis B-type antigens. Does not recognize Lewis A antigen and has low affinity for monovalent haptens.</text>
</comment>
<dbReference type="Gene3D" id="2.60.120.260">
    <property type="entry name" value="Galactose-binding domain-like"/>
    <property type="match status" value="2"/>
</dbReference>
<evidence type="ECO:0000256" key="6">
    <source>
        <dbReference type="ARBA" id="ARBA00022723"/>
    </source>
</evidence>
<reference evidence="12" key="1">
    <citation type="submission" date="2020-03" db="EMBL/GenBank/DDBJ databases">
        <title>Intra-Species Differences in Population Size shape Life History and Genome Evolution.</title>
        <authorList>
            <person name="Willemsen D."/>
            <person name="Cui R."/>
            <person name="Valenzano D.R."/>
        </authorList>
    </citation>
    <scope>NUCLEOTIDE SEQUENCE</scope>
    <source>
        <strain evidence="12">GRZ</strain>
        <tissue evidence="12">Whole</tissue>
    </source>
</reference>
<dbReference type="PANTHER" id="PTHR45713">
    <property type="entry name" value="FTP DOMAIN-CONTAINING PROTEIN"/>
    <property type="match status" value="1"/>
</dbReference>
<dbReference type="InterPro" id="IPR051941">
    <property type="entry name" value="BG_Antigen-Binding_Lectin"/>
</dbReference>
<dbReference type="GO" id="GO:0001868">
    <property type="term" value="P:regulation of complement activation, lectin pathway"/>
    <property type="evidence" value="ECO:0007669"/>
    <property type="project" value="UniProtKB-ARBA"/>
</dbReference>
<evidence type="ECO:0000256" key="4">
    <source>
        <dbReference type="ARBA" id="ARBA00011233"/>
    </source>
</evidence>
<feature type="domain" description="Fucolectin tachylectin-4 pentraxin-1" evidence="11">
    <location>
        <begin position="63"/>
        <end position="210"/>
    </location>
</feature>
<dbReference type="KEGG" id="nfu:107379206"/>
<dbReference type="GO" id="GO:0010185">
    <property type="term" value="P:regulation of cellular defense response"/>
    <property type="evidence" value="ECO:0007669"/>
    <property type="project" value="UniProtKB-ARBA"/>
</dbReference>
<comment type="subunit">
    <text evidence="4">Homotrimer.</text>
</comment>
<evidence type="ECO:0000256" key="8">
    <source>
        <dbReference type="ARBA" id="ARBA00022837"/>
    </source>
</evidence>
<evidence type="ECO:0000259" key="11">
    <source>
        <dbReference type="SMART" id="SM00607"/>
    </source>
</evidence>
<proteinExistence type="inferred from homology"/>
<keyword evidence="6" id="KW-0479">Metal-binding</keyword>
<evidence type="ECO:0000256" key="9">
    <source>
        <dbReference type="ARBA" id="ARBA00023157"/>
    </source>
</evidence>
<dbReference type="GO" id="GO:0046872">
    <property type="term" value="F:metal ion binding"/>
    <property type="evidence" value="ECO:0007669"/>
    <property type="project" value="UniProtKB-KW"/>
</dbReference>
<dbReference type="InterPro" id="IPR008979">
    <property type="entry name" value="Galactose-bd-like_sf"/>
</dbReference>
<dbReference type="AlphaFoldDB" id="A0A9D2YVI3"/>
<evidence type="ECO:0000313" key="13">
    <source>
        <dbReference type="Proteomes" id="UP000822369"/>
    </source>
</evidence>
<evidence type="ECO:0000256" key="5">
    <source>
        <dbReference type="ARBA" id="ARBA00022525"/>
    </source>
</evidence>